<dbReference type="PANTHER" id="PTHR12558:SF13">
    <property type="entry name" value="CELL DIVISION CYCLE PROTEIN 27 HOMOLOG"/>
    <property type="match status" value="1"/>
</dbReference>
<feature type="signal peptide" evidence="2">
    <location>
        <begin position="1"/>
        <end position="24"/>
    </location>
</feature>
<name>A0A1I7N4P3_9BACT</name>
<organism evidence="3 4">
    <name type="scientific">Thermoflavifilum thermophilum</name>
    <dbReference type="NCBI Taxonomy" id="1393122"/>
    <lineage>
        <taxon>Bacteria</taxon>
        <taxon>Pseudomonadati</taxon>
        <taxon>Bacteroidota</taxon>
        <taxon>Chitinophagia</taxon>
        <taxon>Chitinophagales</taxon>
        <taxon>Chitinophagaceae</taxon>
        <taxon>Thermoflavifilum</taxon>
    </lineage>
</organism>
<feature type="chain" id="PRO_5011471110" evidence="2">
    <location>
        <begin position="25"/>
        <end position="604"/>
    </location>
</feature>
<dbReference type="InterPro" id="IPR019734">
    <property type="entry name" value="TPR_rpt"/>
</dbReference>
<dbReference type="InterPro" id="IPR011990">
    <property type="entry name" value="TPR-like_helical_dom_sf"/>
</dbReference>
<reference evidence="4" key="1">
    <citation type="submission" date="2016-10" db="EMBL/GenBank/DDBJ databases">
        <authorList>
            <person name="Varghese N."/>
            <person name="Submissions S."/>
        </authorList>
    </citation>
    <scope>NUCLEOTIDE SEQUENCE [LARGE SCALE GENOMIC DNA]</scope>
    <source>
        <strain evidence="4">DSM 14807</strain>
    </source>
</reference>
<dbReference type="PROSITE" id="PS50005">
    <property type="entry name" value="TPR"/>
    <property type="match status" value="4"/>
</dbReference>
<dbReference type="SUPFAM" id="SSF48452">
    <property type="entry name" value="TPR-like"/>
    <property type="match status" value="3"/>
</dbReference>
<feature type="repeat" description="TPR" evidence="1">
    <location>
        <begin position="57"/>
        <end position="90"/>
    </location>
</feature>
<dbReference type="AlphaFoldDB" id="A0A1I7N4P3"/>
<feature type="repeat" description="TPR" evidence="1">
    <location>
        <begin position="202"/>
        <end position="235"/>
    </location>
</feature>
<keyword evidence="4" id="KW-1185">Reference proteome</keyword>
<gene>
    <name evidence="3" type="ORF">SAMN05660895_0594</name>
</gene>
<keyword evidence="1" id="KW-0802">TPR repeat</keyword>
<dbReference type="PROSITE" id="PS50293">
    <property type="entry name" value="TPR_REGION"/>
    <property type="match status" value="1"/>
</dbReference>
<feature type="repeat" description="TPR" evidence="1">
    <location>
        <begin position="504"/>
        <end position="537"/>
    </location>
</feature>
<dbReference type="Gene3D" id="1.25.40.10">
    <property type="entry name" value="Tetratricopeptide repeat domain"/>
    <property type="match status" value="3"/>
</dbReference>
<dbReference type="OrthoDB" id="638548at2"/>
<dbReference type="RefSeq" id="WP_092457491.1">
    <property type="nucleotide sequence ID" value="NZ_FPCJ01000001.1"/>
</dbReference>
<dbReference type="STRING" id="1393122.SAMN05660895_0594"/>
<feature type="repeat" description="TPR" evidence="1">
    <location>
        <begin position="539"/>
        <end position="572"/>
    </location>
</feature>
<dbReference type="Pfam" id="PF13432">
    <property type="entry name" value="TPR_16"/>
    <property type="match status" value="1"/>
</dbReference>
<dbReference type="PANTHER" id="PTHR12558">
    <property type="entry name" value="CELL DIVISION CYCLE 16,23,27"/>
    <property type="match status" value="1"/>
</dbReference>
<dbReference type="EMBL" id="FPCJ01000001">
    <property type="protein sequence ID" value="SFV29628.1"/>
    <property type="molecule type" value="Genomic_DNA"/>
</dbReference>
<evidence type="ECO:0000313" key="3">
    <source>
        <dbReference type="EMBL" id="SFV29628.1"/>
    </source>
</evidence>
<proteinExistence type="predicted"/>
<evidence type="ECO:0000256" key="2">
    <source>
        <dbReference type="SAM" id="SignalP"/>
    </source>
</evidence>
<keyword evidence="2" id="KW-0732">Signal</keyword>
<evidence type="ECO:0000313" key="4">
    <source>
        <dbReference type="Proteomes" id="UP000199537"/>
    </source>
</evidence>
<dbReference type="SMART" id="SM00028">
    <property type="entry name" value="TPR"/>
    <property type="match status" value="6"/>
</dbReference>
<protein>
    <submittedName>
        <fullName evidence="3">Tetratricopeptide repeat-containing protein</fullName>
    </submittedName>
</protein>
<sequence length="604" mass="68700">MKMRFIKKFVMVLACLATGAAVHAQSVDDAIQNLKYQKFRTAKQILQQYLSTHPKDDRAYYYLGLADLGLDLADSARMDFQQGLQVDPNSPLNTVGMARLDILNGKYDDAKAKIQQAYDASKGRDFEVMRAILEATALSPNADNRYAIDLLLQMKNDRKNKKYNFTADDYIALADAQLQLPGGAGDAATNYQNAFYADPKDAQAYDKYAEVLMSARAFDNALEYYHKAIEANPNYPPAYLHLYEYYRLRNLDSAEQYLNQYMGLADDKVNAQVNLVDLLYTQGLLQHDTSKYRQAIEKANEIMNQVNDVTQTRLYKLIAVSDLALGDSLDAKKNMDIYFSRHPDPRYAKFDYQTYGQILMKLNQDSLANVYFAKAIDADTTRDLNALRGIAEDLRKQDNFRGAALYYKKILNLADGQAQVADYFWYGFSLMYSDEPDSAVAVFQEMAKKFPEKPNQRTAYYYWGQALMMKDTASTGPVGLAIEPLQKYLSLVDTVNAENQSQVTRVYYYLAASYLTKNDYDKASSYADKLATYNPQLASQIYTQIAVNYLHAKNREGATSFAQKALKINPGDSTSQQILDYYKQLDEYNAKMREYEKKKKQSGG</sequence>
<evidence type="ECO:0000256" key="1">
    <source>
        <dbReference type="PROSITE-ProRule" id="PRU00339"/>
    </source>
</evidence>
<accession>A0A1I7N4P3</accession>
<dbReference type="Proteomes" id="UP000199537">
    <property type="component" value="Unassembled WGS sequence"/>
</dbReference>